<keyword evidence="3" id="KW-1185">Reference proteome</keyword>
<dbReference type="InParanoid" id="A0A251VD22"/>
<accession>A0A251VD22</accession>
<evidence type="ECO:0000313" key="3">
    <source>
        <dbReference type="Proteomes" id="UP000215914"/>
    </source>
</evidence>
<dbReference type="EMBL" id="MNCJ02000330">
    <property type="protein sequence ID" value="KAF5766217.1"/>
    <property type="molecule type" value="Genomic_DNA"/>
</dbReference>
<dbReference type="Gramene" id="mRNA:HanXRQr2_Chr15g0712741">
    <property type="protein sequence ID" value="CDS:HanXRQr2_Chr15g0712741.1"/>
    <property type="gene ID" value="HanXRQr2_Chr15g0712741"/>
</dbReference>
<organism evidence="2 3">
    <name type="scientific">Helianthus annuus</name>
    <name type="common">Common sunflower</name>
    <dbReference type="NCBI Taxonomy" id="4232"/>
    <lineage>
        <taxon>Eukaryota</taxon>
        <taxon>Viridiplantae</taxon>
        <taxon>Streptophyta</taxon>
        <taxon>Embryophyta</taxon>
        <taxon>Tracheophyta</taxon>
        <taxon>Spermatophyta</taxon>
        <taxon>Magnoliopsida</taxon>
        <taxon>eudicotyledons</taxon>
        <taxon>Gunneridae</taxon>
        <taxon>Pentapetalae</taxon>
        <taxon>asterids</taxon>
        <taxon>campanulids</taxon>
        <taxon>Asterales</taxon>
        <taxon>Asteraceae</taxon>
        <taxon>Asteroideae</taxon>
        <taxon>Heliantheae alliance</taxon>
        <taxon>Heliantheae</taxon>
        <taxon>Helianthus</taxon>
    </lineage>
</organism>
<gene>
    <name evidence="2" type="ORF">HannXRQ_Chr02g0035591</name>
    <name evidence="1" type="ORF">HanXRQr2_Chr15g0712741</name>
</gene>
<sequence>MVKMRNGFLLIKTKNTNTHTHTFVCVLVAQNTGAKKGSQAQTLTSIKSTN</sequence>
<reference evidence="1 3" key="1">
    <citation type="journal article" date="2017" name="Nature">
        <title>The sunflower genome provides insights into oil metabolism, flowering and Asterid evolution.</title>
        <authorList>
            <person name="Badouin H."/>
            <person name="Gouzy J."/>
            <person name="Grassa C.J."/>
            <person name="Murat F."/>
            <person name="Staton S.E."/>
            <person name="Cottret L."/>
            <person name="Lelandais-Briere C."/>
            <person name="Owens G.L."/>
            <person name="Carrere S."/>
            <person name="Mayjonade B."/>
            <person name="Legrand L."/>
            <person name="Gill N."/>
            <person name="Kane N.C."/>
            <person name="Bowers J.E."/>
            <person name="Hubner S."/>
            <person name="Bellec A."/>
            <person name="Berard A."/>
            <person name="Berges H."/>
            <person name="Blanchet N."/>
            <person name="Boniface M.C."/>
            <person name="Brunel D."/>
            <person name="Catrice O."/>
            <person name="Chaidir N."/>
            <person name="Claudel C."/>
            <person name="Donnadieu C."/>
            <person name="Faraut T."/>
            <person name="Fievet G."/>
            <person name="Helmstetter N."/>
            <person name="King M."/>
            <person name="Knapp S.J."/>
            <person name="Lai Z."/>
            <person name="Le Paslier M.C."/>
            <person name="Lippi Y."/>
            <person name="Lorenzon L."/>
            <person name="Mandel J.R."/>
            <person name="Marage G."/>
            <person name="Marchand G."/>
            <person name="Marquand E."/>
            <person name="Bret-Mestries E."/>
            <person name="Morien E."/>
            <person name="Nambeesan S."/>
            <person name="Nguyen T."/>
            <person name="Pegot-Espagnet P."/>
            <person name="Pouilly N."/>
            <person name="Raftis F."/>
            <person name="Sallet E."/>
            <person name="Schiex T."/>
            <person name="Thomas J."/>
            <person name="Vandecasteele C."/>
            <person name="Vares D."/>
            <person name="Vear F."/>
            <person name="Vautrin S."/>
            <person name="Crespi M."/>
            <person name="Mangin B."/>
            <person name="Burke J.M."/>
            <person name="Salse J."/>
            <person name="Munos S."/>
            <person name="Vincourt P."/>
            <person name="Rieseberg L.H."/>
            <person name="Langlade N.B."/>
        </authorList>
    </citation>
    <scope>NUCLEOTIDE SEQUENCE [LARGE SCALE GENOMIC DNA]</scope>
    <source>
        <strain evidence="3">cv. SF193</strain>
        <tissue evidence="1">Leaves</tissue>
    </source>
</reference>
<proteinExistence type="predicted"/>
<protein>
    <submittedName>
        <fullName evidence="2">Uncharacterized protein</fullName>
    </submittedName>
</protein>
<dbReference type="Proteomes" id="UP000215914">
    <property type="component" value="Chromosome 2"/>
</dbReference>
<name>A0A251VD22_HELAN</name>
<dbReference type="AlphaFoldDB" id="A0A251VD22"/>
<dbReference type="EMBL" id="CM007891">
    <property type="protein sequence ID" value="OTG33518.1"/>
    <property type="molecule type" value="Genomic_DNA"/>
</dbReference>
<evidence type="ECO:0000313" key="1">
    <source>
        <dbReference type="EMBL" id="KAF5766217.1"/>
    </source>
</evidence>
<reference evidence="2" key="2">
    <citation type="submission" date="2017-02" db="EMBL/GenBank/DDBJ databases">
        <title>Sunflower complete genome.</title>
        <authorList>
            <person name="Langlade N."/>
            <person name="Munos S."/>
        </authorList>
    </citation>
    <scope>NUCLEOTIDE SEQUENCE [LARGE SCALE GENOMIC DNA]</scope>
    <source>
        <tissue evidence="2">Leaves</tissue>
    </source>
</reference>
<reference evidence="1" key="3">
    <citation type="submission" date="2020-06" db="EMBL/GenBank/DDBJ databases">
        <title>Helianthus annuus Genome sequencing and assembly Release 2.</title>
        <authorList>
            <person name="Gouzy J."/>
            <person name="Langlade N."/>
            <person name="Munos S."/>
        </authorList>
    </citation>
    <scope>NUCLEOTIDE SEQUENCE</scope>
    <source>
        <tissue evidence="1">Leaves</tissue>
    </source>
</reference>
<evidence type="ECO:0000313" key="2">
    <source>
        <dbReference type="EMBL" id="OTG33518.1"/>
    </source>
</evidence>